<feature type="compositionally biased region" description="Basic residues" evidence="9">
    <location>
        <begin position="26"/>
        <end position="38"/>
    </location>
</feature>
<dbReference type="InterPro" id="IPR051681">
    <property type="entry name" value="Ser/Thr_Kinases-Pseudokinases"/>
</dbReference>
<comment type="catalytic activity">
    <reaction evidence="7">
        <text>L-seryl-[protein] + ATP = O-phospho-L-seryl-[protein] + ADP + H(+)</text>
        <dbReference type="Rhea" id="RHEA:17989"/>
        <dbReference type="Rhea" id="RHEA-COMP:9863"/>
        <dbReference type="Rhea" id="RHEA-COMP:11604"/>
        <dbReference type="ChEBI" id="CHEBI:15378"/>
        <dbReference type="ChEBI" id="CHEBI:29999"/>
        <dbReference type="ChEBI" id="CHEBI:30616"/>
        <dbReference type="ChEBI" id="CHEBI:83421"/>
        <dbReference type="ChEBI" id="CHEBI:456216"/>
        <dbReference type="EC" id="2.7.11.1"/>
    </reaction>
</comment>
<feature type="compositionally biased region" description="Basic and acidic residues" evidence="9">
    <location>
        <begin position="66"/>
        <end position="86"/>
    </location>
</feature>
<evidence type="ECO:0000256" key="6">
    <source>
        <dbReference type="ARBA" id="ARBA00047899"/>
    </source>
</evidence>
<gene>
    <name evidence="11" type="ORF">GpartN1_g4246.t1</name>
</gene>
<evidence type="ECO:0000259" key="10">
    <source>
        <dbReference type="PROSITE" id="PS50011"/>
    </source>
</evidence>
<evidence type="ECO:0000256" key="7">
    <source>
        <dbReference type="ARBA" id="ARBA00048679"/>
    </source>
</evidence>
<accession>A0A9C7PXW4</accession>
<dbReference type="InterPro" id="IPR011009">
    <property type="entry name" value="Kinase-like_dom_sf"/>
</dbReference>
<evidence type="ECO:0000256" key="8">
    <source>
        <dbReference type="PROSITE-ProRule" id="PRU10141"/>
    </source>
</evidence>
<dbReference type="PANTHER" id="PTHR44329:SF298">
    <property type="entry name" value="MIXED LINEAGE KINASE DOMAIN-LIKE PROTEIN"/>
    <property type="match status" value="1"/>
</dbReference>
<keyword evidence="4" id="KW-0418">Kinase</keyword>
<dbReference type="CDD" id="cd13999">
    <property type="entry name" value="STKc_MAP3K-like"/>
    <property type="match status" value="1"/>
</dbReference>
<keyword evidence="1" id="KW-0723">Serine/threonine-protein kinase</keyword>
<comment type="catalytic activity">
    <reaction evidence="6">
        <text>L-threonyl-[protein] + ATP = O-phospho-L-threonyl-[protein] + ADP + H(+)</text>
        <dbReference type="Rhea" id="RHEA:46608"/>
        <dbReference type="Rhea" id="RHEA-COMP:11060"/>
        <dbReference type="Rhea" id="RHEA-COMP:11605"/>
        <dbReference type="ChEBI" id="CHEBI:15378"/>
        <dbReference type="ChEBI" id="CHEBI:30013"/>
        <dbReference type="ChEBI" id="CHEBI:30616"/>
        <dbReference type="ChEBI" id="CHEBI:61977"/>
        <dbReference type="ChEBI" id="CHEBI:456216"/>
        <dbReference type="EC" id="2.7.11.1"/>
    </reaction>
</comment>
<dbReference type="InterPro" id="IPR000719">
    <property type="entry name" value="Prot_kinase_dom"/>
</dbReference>
<reference evidence="11" key="1">
    <citation type="journal article" date="2022" name="Proc. Natl. Acad. Sci. U.S.A.">
        <title>Life cycle and functional genomics of the unicellular red alga Galdieria for elucidating algal and plant evolution and industrial use.</title>
        <authorList>
            <person name="Hirooka S."/>
            <person name="Itabashi T."/>
            <person name="Ichinose T.M."/>
            <person name="Onuma R."/>
            <person name="Fujiwara T."/>
            <person name="Yamashita S."/>
            <person name="Jong L.W."/>
            <person name="Tomita R."/>
            <person name="Iwane A.H."/>
            <person name="Miyagishima S.Y."/>
        </authorList>
    </citation>
    <scope>NUCLEOTIDE SEQUENCE</scope>
    <source>
        <strain evidence="11">NBRC 102759</strain>
    </source>
</reference>
<dbReference type="InterPro" id="IPR008271">
    <property type="entry name" value="Ser/Thr_kinase_AS"/>
</dbReference>
<evidence type="ECO:0000313" key="12">
    <source>
        <dbReference type="Proteomes" id="UP001061958"/>
    </source>
</evidence>
<organism evidence="11 12">
    <name type="scientific">Galdieria partita</name>
    <dbReference type="NCBI Taxonomy" id="83374"/>
    <lineage>
        <taxon>Eukaryota</taxon>
        <taxon>Rhodophyta</taxon>
        <taxon>Bangiophyceae</taxon>
        <taxon>Galdieriales</taxon>
        <taxon>Galdieriaceae</taxon>
        <taxon>Galdieria</taxon>
    </lineage>
</organism>
<proteinExistence type="predicted"/>
<dbReference type="EMBL" id="BQMJ01000033">
    <property type="protein sequence ID" value="GJQ12455.1"/>
    <property type="molecule type" value="Genomic_DNA"/>
</dbReference>
<dbReference type="OrthoDB" id="3608at2759"/>
<dbReference type="Proteomes" id="UP001061958">
    <property type="component" value="Unassembled WGS sequence"/>
</dbReference>
<feature type="compositionally biased region" description="Polar residues" evidence="9">
    <location>
        <begin position="111"/>
        <end position="123"/>
    </location>
</feature>
<feature type="region of interest" description="Disordered" evidence="9">
    <location>
        <begin position="1"/>
        <end position="100"/>
    </location>
</feature>
<evidence type="ECO:0000256" key="9">
    <source>
        <dbReference type="SAM" id="MobiDB-lite"/>
    </source>
</evidence>
<evidence type="ECO:0000313" key="11">
    <source>
        <dbReference type="EMBL" id="GJQ12455.1"/>
    </source>
</evidence>
<feature type="domain" description="Protein kinase" evidence="10">
    <location>
        <begin position="174"/>
        <end position="432"/>
    </location>
</feature>
<dbReference type="AlphaFoldDB" id="A0A9C7PXW4"/>
<dbReference type="PROSITE" id="PS50011">
    <property type="entry name" value="PROTEIN_KINASE_DOM"/>
    <property type="match status" value="1"/>
</dbReference>
<dbReference type="Pfam" id="PF07714">
    <property type="entry name" value="PK_Tyr_Ser-Thr"/>
    <property type="match status" value="1"/>
</dbReference>
<evidence type="ECO:0000256" key="5">
    <source>
        <dbReference type="ARBA" id="ARBA00022840"/>
    </source>
</evidence>
<dbReference type="PROSITE" id="PS00108">
    <property type="entry name" value="PROTEIN_KINASE_ST"/>
    <property type="match status" value="1"/>
</dbReference>
<feature type="compositionally biased region" description="Basic and acidic residues" evidence="9">
    <location>
        <begin position="39"/>
        <end position="54"/>
    </location>
</feature>
<feature type="binding site" evidence="8">
    <location>
        <position position="201"/>
    </location>
    <ligand>
        <name>ATP</name>
        <dbReference type="ChEBI" id="CHEBI:30616"/>
    </ligand>
</feature>
<feature type="compositionally biased region" description="Basic and acidic residues" evidence="9">
    <location>
        <begin position="495"/>
        <end position="505"/>
    </location>
</feature>
<dbReference type="GO" id="GO:0004674">
    <property type="term" value="F:protein serine/threonine kinase activity"/>
    <property type="evidence" value="ECO:0007669"/>
    <property type="project" value="UniProtKB-KW"/>
</dbReference>
<feature type="region of interest" description="Disordered" evidence="9">
    <location>
        <begin position="110"/>
        <end position="129"/>
    </location>
</feature>
<dbReference type="GO" id="GO:0005524">
    <property type="term" value="F:ATP binding"/>
    <property type="evidence" value="ECO:0007669"/>
    <property type="project" value="UniProtKB-UniRule"/>
</dbReference>
<evidence type="ECO:0000256" key="1">
    <source>
        <dbReference type="ARBA" id="ARBA00022527"/>
    </source>
</evidence>
<dbReference type="PRINTS" id="PR00109">
    <property type="entry name" value="TYRKINASE"/>
</dbReference>
<dbReference type="SUPFAM" id="SSF56112">
    <property type="entry name" value="Protein kinase-like (PK-like)"/>
    <property type="match status" value="1"/>
</dbReference>
<feature type="compositionally biased region" description="Polar residues" evidence="9">
    <location>
        <begin position="55"/>
        <end position="65"/>
    </location>
</feature>
<keyword evidence="12" id="KW-1185">Reference proteome</keyword>
<dbReference type="SMART" id="SM00220">
    <property type="entry name" value="S_TKc"/>
    <property type="match status" value="1"/>
</dbReference>
<evidence type="ECO:0000256" key="2">
    <source>
        <dbReference type="ARBA" id="ARBA00022679"/>
    </source>
</evidence>
<keyword evidence="2" id="KW-0808">Transferase</keyword>
<dbReference type="FunFam" id="3.30.200.20:FF:000034">
    <property type="entry name" value="Kinase suppressor of Ras 1"/>
    <property type="match status" value="1"/>
</dbReference>
<evidence type="ECO:0000256" key="3">
    <source>
        <dbReference type="ARBA" id="ARBA00022741"/>
    </source>
</evidence>
<dbReference type="Gene3D" id="1.10.510.10">
    <property type="entry name" value="Transferase(Phosphotransferase) domain 1"/>
    <property type="match status" value="1"/>
</dbReference>
<dbReference type="InterPro" id="IPR001245">
    <property type="entry name" value="Ser-Thr/Tyr_kinase_cat_dom"/>
</dbReference>
<dbReference type="InterPro" id="IPR017441">
    <property type="entry name" value="Protein_kinase_ATP_BS"/>
</dbReference>
<evidence type="ECO:0000256" key="4">
    <source>
        <dbReference type="ARBA" id="ARBA00022777"/>
    </source>
</evidence>
<keyword evidence="5 8" id="KW-0067">ATP-binding</keyword>
<dbReference type="PANTHER" id="PTHR44329">
    <property type="entry name" value="SERINE/THREONINE-PROTEIN KINASE TNNI3K-RELATED"/>
    <property type="match status" value="1"/>
</dbReference>
<feature type="region of interest" description="Disordered" evidence="9">
    <location>
        <begin position="451"/>
        <end position="505"/>
    </location>
</feature>
<name>A0A9C7PXW4_9RHOD</name>
<dbReference type="Gene3D" id="3.30.200.20">
    <property type="entry name" value="Phosphorylase Kinase, domain 1"/>
    <property type="match status" value="1"/>
</dbReference>
<keyword evidence="3 8" id="KW-0547">Nucleotide-binding</keyword>
<comment type="caution">
    <text evidence="11">The sequence shown here is derived from an EMBL/GenBank/DDBJ whole genome shotgun (WGS) entry which is preliminary data.</text>
</comment>
<feature type="compositionally biased region" description="Basic and acidic residues" evidence="9">
    <location>
        <begin position="1"/>
        <end position="25"/>
    </location>
</feature>
<protein>
    <recommendedName>
        <fullName evidence="10">Protein kinase domain-containing protein</fullName>
    </recommendedName>
</protein>
<reference evidence="11" key="2">
    <citation type="submission" date="2022-01" db="EMBL/GenBank/DDBJ databases">
        <authorList>
            <person name="Hirooka S."/>
            <person name="Miyagishima S.Y."/>
        </authorList>
    </citation>
    <scope>NUCLEOTIDE SEQUENCE</scope>
    <source>
        <strain evidence="11">NBRC 102759</strain>
    </source>
</reference>
<sequence length="505" mass="56666">MGADVSKDSTPETVGKKEGEKEHHNILSHHIHVPHVFHKSTEEKEQEHKGEKNFKGQSRPANSPSRVERRHSSGEEIKSLDSRESPKAQPNHPELVDKERVETVAKEIRTSFEQQRSKSQIQSKDGVAAKLEPEDVRLSASMPADPSEQGLQSPSLSARNESLSNNWLIDYKALKIGEPIGKGSFGTVSEGRYHGTRVAVKTIRRGDQVGDALASEESIEQFKKEAELNCKLRHPNIVLFMGICVEPSFVCIVTEFMERGTVRDLLLSKSRLEWNIRLNWALDTATGMAYLHSLEPCIIHRDLKTTNLLVDRGFNVKICDFGLSRFMSKDSVMSAVGTVQFAAPEVLKHERYTEKADVFSFGTVLWELCSRERVFRGVPQIDVYKRVVAGRMPEIPADCDPRYRAMIEMCWDMSPECRPSFEDLVEMLSDLLTEERSLGRDILASLSVSKKPPLKDEKGPLTGSRLTRSKAMPVIAPNPLERIAETPDSALSPAAERDVTKERNG</sequence>
<dbReference type="PROSITE" id="PS00107">
    <property type="entry name" value="PROTEIN_KINASE_ATP"/>
    <property type="match status" value="1"/>
</dbReference>